<proteinExistence type="predicted"/>
<sequence>KLEFPSLTYYKTKKKNLDLVHFDICDPIRTRTLGGNAYFMLFIDIHSIKTFVYILRGETLSIIEHVLYLSPYVSLQHEVSKKLWLASVHIPKDEKFMLDAKSKTLCYDF</sequence>
<evidence type="ECO:0000313" key="2">
    <source>
        <dbReference type="Proteomes" id="UP000257109"/>
    </source>
</evidence>
<dbReference type="OrthoDB" id="2663223at2759"/>
<evidence type="ECO:0008006" key="3">
    <source>
        <dbReference type="Google" id="ProtNLM"/>
    </source>
</evidence>
<evidence type="ECO:0000313" key="1">
    <source>
        <dbReference type="EMBL" id="RDY13108.1"/>
    </source>
</evidence>
<organism evidence="1 2">
    <name type="scientific">Mucuna pruriens</name>
    <name type="common">Velvet bean</name>
    <name type="synonym">Dolichos pruriens</name>
    <dbReference type="NCBI Taxonomy" id="157652"/>
    <lineage>
        <taxon>Eukaryota</taxon>
        <taxon>Viridiplantae</taxon>
        <taxon>Streptophyta</taxon>
        <taxon>Embryophyta</taxon>
        <taxon>Tracheophyta</taxon>
        <taxon>Spermatophyta</taxon>
        <taxon>Magnoliopsida</taxon>
        <taxon>eudicotyledons</taxon>
        <taxon>Gunneridae</taxon>
        <taxon>Pentapetalae</taxon>
        <taxon>rosids</taxon>
        <taxon>fabids</taxon>
        <taxon>Fabales</taxon>
        <taxon>Fabaceae</taxon>
        <taxon>Papilionoideae</taxon>
        <taxon>50 kb inversion clade</taxon>
        <taxon>NPAAA clade</taxon>
        <taxon>indigoferoid/millettioid clade</taxon>
        <taxon>Phaseoleae</taxon>
        <taxon>Mucuna</taxon>
    </lineage>
</organism>
<dbReference type="Proteomes" id="UP000257109">
    <property type="component" value="Unassembled WGS sequence"/>
</dbReference>
<accession>A0A371IDM0</accession>
<feature type="non-terminal residue" evidence="1">
    <location>
        <position position="109"/>
    </location>
</feature>
<protein>
    <recommendedName>
        <fullName evidence="3">Copia protein</fullName>
    </recommendedName>
</protein>
<feature type="non-terminal residue" evidence="1">
    <location>
        <position position="1"/>
    </location>
</feature>
<keyword evidence="2" id="KW-1185">Reference proteome</keyword>
<dbReference type="AlphaFoldDB" id="A0A371IDM0"/>
<name>A0A371IDM0_MUCPR</name>
<gene>
    <name evidence="1" type="ORF">CR513_02025</name>
</gene>
<reference evidence="1" key="1">
    <citation type="submission" date="2018-05" db="EMBL/GenBank/DDBJ databases">
        <title>Draft genome of Mucuna pruriens seed.</title>
        <authorList>
            <person name="Nnadi N.E."/>
            <person name="Vos R."/>
            <person name="Hasami M.H."/>
            <person name="Devisetty U.K."/>
            <person name="Aguiy J.C."/>
        </authorList>
    </citation>
    <scope>NUCLEOTIDE SEQUENCE [LARGE SCALE GENOMIC DNA]</scope>
    <source>
        <strain evidence="1">JCA_2017</strain>
    </source>
</reference>
<comment type="caution">
    <text evidence="1">The sequence shown here is derived from an EMBL/GenBank/DDBJ whole genome shotgun (WGS) entry which is preliminary data.</text>
</comment>
<dbReference type="EMBL" id="QJKJ01000342">
    <property type="protein sequence ID" value="RDY13108.1"/>
    <property type="molecule type" value="Genomic_DNA"/>
</dbReference>